<feature type="region of interest" description="Disordered" evidence="2">
    <location>
        <begin position="971"/>
        <end position="996"/>
    </location>
</feature>
<feature type="compositionally biased region" description="Polar residues" evidence="2">
    <location>
        <begin position="971"/>
        <end position="986"/>
    </location>
</feature>
<feature type="compositionally biased region" description="Basic residues" evidence="2">
    <location>
        <begin position="1"/>
        <end position="10"/>
    </location>
</feature>
<feature type="region of interest" description="Disordered" evidence="2">
    <location>
        <begin position="242"/>
        <end position="265"/>
    </location>
</feature>
<keyword evidence="1" id="KW-0175">Coiled coil</keyword>
<evidence type="ECO:0000256" key="3">
    <source>
        <dbReference type="SAM" id="Phobius"/>
    </source>
</evidence>
<dbReference type="Proteomes" id="UP000324800">
    <property type="component" value="Unassembled WGS sequence"/>
</dbReference>
<comment type="caution">
    <text evidence="4">The sequence shown here is derived from an EMBL/GenBank/DDBJ whole genome shotgun (WGS) entry which is preliminary data.</text>
</comment>
<feature type="region of interest" description="Disordered" evidence="2">
    <location>
        <begin position="567"/>
        <end position="588"/>
    </location>
</feature>
<feature type="region of interest" description="Disordered" evidence="2">
    <location>
        <begin position="311"/>
        <end position="355"/>
    </location>
</feature>
<feature type="coiled-coil region" evidence="1">
    <location>
        <begin position="380"/>
        <end position="428"/>
    </location>
</feature>
<feature type="region of interest" description="Disordered" evidence="2">
    <location>
        <begin position="668"/>
        <end position="696"/>
    </location>
</feature>
<feature type="transmembrane region" description="Helical" evidence="3">
    <location>
        <begin position="1534"/>
        <end position="1556"/>
    </location>
</feature>
<sequence>MKDSKKKRIVAKIQAPHPPPLPPEQPPPAPYSLRIIQSKMLDAGSRHLPDLQQSIDNADHGNPSLLLTRLRILTHYTHEIMGAMIDMLSKSSNGDIIHSSQQSEDINVVHTEDINQQISTTSLKKGLKNLNQNITSVKRNKLMTSQLNGFYFNRCVNVYTHTQILLAETTAVLIRWIQTDEEKDIEKQQRDKEKLIQLELENNENQKKANPDSNELPKNQLNANLQTNLVKEKDNDNYEIIENEQQSSEMQTNSQRKKKIKKRGASKKQLLRHDAILLVILSILSLKCSEMGTEELKSNILFQKNSKFESQQEQLDDDINSNGKKNNEGEKMKNKDERRNKMINDNSLGKNDEEKEITKFQQQLLQRLEFDEFAIEEQIVRESEIELKNAINEAEKARKVQNEMEDELTKAQKLAETAREAVQKEQEKTQANNGQKRKIAFGSKLKKMKENAANSVDEYKQAVIDSKVAAANTVGADILVKAAEVKLENAQHQLDIVRQSPQPVINIWTLEACEDSDILGLLDIVRELDIEEYDEQQRIREEIKIQNEDNKRMLLINESQKQRIQREKTEQKELEQKNKELQERNKYQSETEKLLEKKKLEQQQRMDQVIHTEREYIFSGLNRKQREKRRSRLLQDIAIDLENRFSIGADLNRRWKILKTKRMRQYHSSSISEGGNVDDEKKNMNKTQNHKNHNAEDDEIIYDEKIDKVQKDEKHDRFEEDKFQEQILQEVREDENHIITQMINIDNNNNLRESDSQEDRMNNSENYSMANIFLFVRKSYNFLIVAQTISFLIMIVTFTIFTSYTGYYFTYSNSMYDNMQTVSRIARNLAGLQVSVRDLFELIIVRKEKIGTILANEALKSEMVRIVEKQQLLANLGITIMIIISIVGSVALIILLITSTYLAKTSLLNERMTALREIADIFNTQEITQLAEERVIYTPADASCHTIQEFIAHIIINGQQTEKNEINEKNVTQQATDKANQENVSRGQPKVKGNDLDEEFTSRLPNTLDHLMPRTMIDLKMILVGFFLVSAIIAFVITMYIAISDSAPQMKNQIKPRNVPLSDTIPTSKKPIIVDAKEDESSTSSLTSVLLAGSLRSVSYLHSIFLSQQLVLNSFPIFANAYVFQDGIMPLTSSNNEEQMNYDQDFFSRFDIFYGNAEKKRDICRGGICSSPVWNITELSGSESVDPIQSERAGIRPPLKRDFLAHVQDNNNRLRMLLIKNNQFLYVLHHIIRFGNKRINNRDEKETQTTSMINGAIRGQQAMDRQRKLDKRWEQFIKTKLNLSDLNNIGFKTKSNFFLDEEVNYPSDQSILLSLLPLTGDNKVDKFIVRGLRKFRNNLDDFSMDNGDESAQQDEIGQQQNYIEQSFQGKMNQMNQLKDIIVSESKNKMQLTSNEPSLQDILAQQTEQEQIEQDRLNEELSGSLPLNDLFDAFIESTFDLIFDSLQIEESKLDLQIAQYESSLTRINQEQDLNNTTSHLNESKRNKDDENLLMNHSSFVMIYSSDIQRALPSMMEQWEQMITGLARQGILKATLIYVFVVVIEVLIGSLSTICWLLPNIIRTIRGFSVRSDDISISGDTFKGMYLMNKKKHELRIMKDSKKQTINQKSILNTT</sequence>
<feature type="transmembrane region" description="Helical" evidence="3">
    <location>
        <begin position="782"/>
        <end position="809"/>
    </location>
</feature>
<evidence type="ECO:0000256" key="2">
    <source>
        <dbReference type="SAM" id="MobiDB-lite"/>
    </source>
</evidence>
<feature type="compositionally biased region" description="Basic residues" evidence="2">
    <location>
        <begin position="255"/>
        <end position="265"/>
    </location>
</feature>
<name>A0A5J4X8I3_9EUKA</name>
<feature type="transmembrane region" description="Helical" evidence="3">
    <location>
        <begin position="1021"/>
        <end position="1043"/>
    </location>
</feature>
<evidence type="ECO:0000313" key="4">
    <source>
        <dbReference type="EMBL" id="KAA6402925.1"/>
    </source>
</evidence>
<dbReference type="PANTHER" id="PTHR17571:SF34">
    <property type="entry name" value="ACROSOMAL PROTEIN SP-10"/>
    <property type="match status" value="1"/>
</dbReference>
<keyword evidence="3" id="KW-1133">Transmembrane helix</keyword>
<feature type="transmembrane region" description="Helical" evidence="3">
    <location>
        <begin position="878"/>
        <end position="903"/>
    </location>
</feature>
<keyword evidence="3" id="KW-0812">Transmembrane</keyword>
<keyword evidence="3" id="KW-0472">Membrane</keyword>
<feature type="region of interest" description="Disordered" evidence="2">
    <location>
        <begin position="1"/>
        <end position="29"/>
    </location>
</feature>
<feature type="compositionally biased region" description="Pro residues" evidence="2">
    <location>
        <begin position="16"/>
        <end position="29"/>
    </location>
</feature>
<feature type="compositionally biased region" description="Polar residues" evidence="2">
    <location>
        <begin position="243"/>
        <end position="254"/>
    </location>
</feature>
<dbReference type="EMBL" id="SNRW01000163">
    <property type="protein sequence ID" value="KAA6402925.1"/>
    <property type="molecule type" value="Genomic_DNA"/>
</dbReference>
<proteinExistence type="predicted"/>
<feature type="compositionally biased region" description="Basic and acidic residues" evidence="2">
    <location>
        <begin position="325"/>
        <end position="342"/>
    </location>
</feature>
<accession>A0A5J4X8I3</accession>
<gene>
    <name evidence="4" type="ORF">EZS28_001549</name>
</gene>
<organism evidence="4 5">
    <name type="scientific">Streblomastix strix</name>
    <dbReference type="NCBI Taxonomy" id="222440"/>
    <lineage>
        <taxon>Eukaryota</taxon>
        <taxon>Metamonada</taxon>
        <taxon>Preaxostyla</taxon>
        <taxon>Oxymonadida</taxon>
        <taxon>Streblomastigidae</taxon>
        <taxon>Streblomastix</taxon>
    </lineage>
</organism>
<dbReference type="InterPro" id="IPR052671">
    <property type="entry name" value="Acrosomal_SP-10-like"/>
</dbReference>
<evidence type="ECO:0000256" key="1">
    <source>
        <dbReference type="SAM" id="Coils"/>
    </source>
</evidence>
<dbReference type="PANTHER" id="PTHR17571">
    <property type="entry name" value="URINARY PROTEIN RUP /ACROSOMAL PROTEIN SP-10"/>
    <property type="match status" value="1"/>
</dbReference>
<reference evidence="4 5" key="1">
    <citation type="submission" date="2019-03" db="EMBL/GenBank/DDBJ databases">
        <title>Single cell metagenomics reveals metabolic interactions within the superorganism composed of flagellate Streblomastix strix and complex community of Bacteroidetes bacteria on its surface.</title>
        <authorList>
            <person name="Treitli S.C."/>
            <person name="Kolisko M."/>
            <person name="Husnik F."/>
            <person name="Keeling P."/>
            <person name="Hampl V."/>
        </authorList>
    </citation>
    <scope>NUCLEOTIDE SEQUENCE [LARGE SCALE GENOMIC DNA]</scope>
    <source>
        <strain evidence="4">ST1C</strain>
    </source>
</reference>
<evidence type="ECO:0000313" key="5">
    <source>
        <dbReference type="Proteomes" id="UP000324800"/>
    </source>
</evidence>
<feature type="region of interest" description="Disordered" evidence="2">
    <location>
        <begin position="199"/>
        <end position="219"/>
    </location>
</feature>
<protein>
    <submittedName>
        <fullName evidence="4">Uncharacterized protein</fullName>
    </submittedName>
</protein>